<dbReference type="InterPro" id="IPR036696">
    <property type="entry name" value="YdfO-like_sf"/>
</dbReference>
<dbReference type="Pfam" id="PF07166">
    <property type="entry name" value="DUF1398"/>
    <property type="match status" value="1"/>
</dbReference>
<dbReference type="InterPro" id="IPR009833">
    <property type="entry name" value="DUF1398"/>
</dbReference>
<reference evidence="1" key="1">
    <citation type="journal article" date="2007" name="J. Bacteriol.">
        <title>Comparative genome analysis of four magnetotactic bacteria reveals a complex set of group-specific genes implicated in magnetosome biomineralization and function.</title>
        <authorList>
            <person name="Richter M."/>
            <person name="Kube M."/>
            <person name="Bazylinski D.A."/>
            <person name="Lombardot T."/>
            <person name="Gloeckner F.O."/>
            <person name="Reinhardt R."/>
            <person name="Schueler D."/>
        </authorList>
    </citation>
    <scope>NUCLEOTIDE SEQUENCE</scope>
    <source>
        <strain evidence="1">MSR-1</strain>
    </source>
</reference>
<dbReference type="EMBL" id="CU459003">
    <property type="protein sequence ID" value="CAM74967.1"/>
    <property type="molecule type" value="Genomic_DNA"/>
</dbReference>
<dbReference type="AlphaFoldDB" id="A4TWG0"/>
<dbReference type="SUPFAM" id="SSF160419">
    <property type="entry name" value="YdfO-like"/>
    <property type="match status" value="1"/>
</dbReference>
<protein>
    <submittedName>
        <fullName evidence="1">Phage envelope protein</fullName>
    </submittedName>
</protein>
<dbReference type="RefSeq" id="WP_106001538.1">
    <property type="nucleotide sequence ID" value="NZ_CP027527.1"/>
</dbReference>
<keyword evidence="1" id="KW-0261">Viral envelope protein</keyword>
<gene>
    <name evidence="1" type="ORF">MGR_3754</name>
</gene>
<sequence length="135" mass="14776">MNDHQQDIARQCLEGAERGSLSFPQIIGRLIEAGFESYSVDFRRATAVYYLPDGQGIELVCRASTVAVAPDFDVAAIRVAIGEAQALVPGYSYNGFCDKVRRAGCAGYMVSFPGRRAVYYGRTAETHVEMFPPQA</sequence>
<proteinExistence type="predicted"/>
<organism evidence="1">
    <name type="scientific">Magnetospirillum gryphiswaldense</name>
    <dbReference type="NCBI Taxonomy" id="55518"/>
    <lineage>
        <taxon>Bacteria</taxon>
        <taxon>Pseudomonadati</taxon>
        <taxon>Pseudomonadota</taxon>
        <taxon>Alphaproteobacteria</taxon>
        <taxon>Rhodospirillales</taxon>
        <taxon>Rhodospirillaceae</taxon>
        <taxon>Magnetospirillum</taxon>
    </lineage>
</organism>
<evidence type="ECO:0000313" key="1">
    <source>
        <dbReference type="EMBL" id="CAM74967.1"/>
    </source>
</evidence>
<accession>A4TWG0</accession>
<keyword evidence="1" id="KW-0946">Virion</keyword>
<name>A4TWG0_9PROT</name>